<dbReference type="Proteomes" id="UP000095039">
    <property type="component" value="Unassembled WGS sequence"/>
</dbReference>
<dbReference type="PANTHER" id="PTHR43877">
    <property type="entry name" value="AMINOALKYLPHOSPHONATE N-ACETYLTRANSFERASE-RELATED-RELATED"/>
    <property type="match status" value="1"/>
</dbReference>
<keyword evidence="2" id="KW-0012">Acyltransferase</keyword>
<dbReference type="SUPFAM" id="SSF55729">
    <property type="entry name" value="Acyl-CoA N-acyltransferases (Nat)"/>
    <property type="match status" value="1"/>
</dbReference>
<dbReference type="InterPro" id="IPR050832">
    <property type="entry name" value="Bact_Acetyltransf"/>
</dbReference>
<keyword evidence="1" id="KW-0808">Transferase</keyword>
<evidence type="ECO:0000259" key="3">
    <source>
        <dbReference type="PROSITE" id="PS51186"/>
    </source>
</evidence>
<dbReference type="GO" id="GO:0016747">
    <property type="term" value="F:acyltransferase activity, transferring groups other than amino-acyl groups"/>
    <property type="evidence" value="ECO:0007669"/>
    <property type="project" value="InterPro"/>
</dbReference>
<comment type="caution">
    <text evidence="4">The sequence shown here is derived from an EMBL/GenBank/DDBJ whole genome shotgun (WGS) entry which is preliminary data.</text>
</comment>
<dbReference type="EMBL" id="AJWN02000032">
    <property type="protein sequence ID" value="OEE62960.1"/>
    <property type="molecule type" value="Genomic_DNA"/>
</dbReference>
<dbReference type="InterPro" id="IPR000182">
    <property type="entry name" value="GNAT_dom"/>
</dbReference>
<reference evidence="4 5" key="1">
    <citation type="journal article" date="2012" name="Science">
        <title>Ecological populations of bacteria act as socially cohesive units of antibiotic production and resistance.</title>
        <authorList>
            <person name="Cordero O.X."/>
            <person name="Wildschutte H."/>
            <person name="Kirkup B."/>
            <person name="Proehl S."/>
            <person name="Ngo L."/>
            <person name="Hussain F."/>
            <person name="Le Roux F."/>
            <person name="Mincer T."/>
            <person name="Polz M.F."/>
        </authorList>
    </citation>
    <scope>NUCLEOTIDE SEQUENCE [LARGE SCALE GENOMIC DNA]</scope>
    <source>
        <strain evidence="4 5">FF-454</strain>
    </source>
</reference>
<dbReference type="RefSeq" id="WP_016958663.1">
    <property type="nucleotide sequence ID" value="NZ_AJWN02000032.1"/>
</dbReference>
<dbReference type="CDD" id="cd04301">
    <property type="entry name" value="NAT_SF"/>
    <property type="match status" value="1"/>
</dbReference>
<organism evidence="4 5">
    <name type="scientific">Enterovibrio norvegicus FF-454</name>
    <dbReference type="NCBI Taxonomy" id="1185651"/>
    <lineage>
        <taxon>Bacteria</taxon>
        <taxon>Pseudomonadati</taxon>
        <taxon>Pseudomonadota</taxon>
        <taxon>Gammaproteobacteria</taxon>
        <taxon>Vibrionales</taxon>
        <taxon>Vibrionaceae</taxon>
        <taxon>Enterovibrio</taxon>
    </lineage>
</organism>
<evidence type="ECO:0000313" key="4">
    <source>
        <dbReference type="EMBL" id="OEE62960.1"/>
    </source>
</evidence>
<proteinExistence type="predicted"/>
<gene>
    <name evidence="4" type="ORF">A1OK_20475</name>
</gene>
<evidence type="ECO:0000256" key="2">
    <source>
        <dbReference type="ARBA" id="ARBA00023315"/>
    </source>
</evidence>
<sequence length="149" mass="17097">MIIRPATLEDAERINALCHSLGYAAELSQTEVQLERIMKQERDALFVAEVCDLVVGFITLHTVDVVHDDMPWGRISAIVVDDNFRDMSIGKQLLDHAEQYLKHRRCMRIEVTSNISREEAHGFYLHLGYRITPLRFIKLLAHRVLVAAS</sequence>
<evidence type="ECO:0000256" key="1">
    <source>
        <dbReference type="ARBA" id="ARBA00022679"/>
    </source>
</evidence>
<name>A0A1E5CBS7_9GAMM</name>
<protein>
    <submittedName>
        <fullName evidence="4">GNAT family N-acetyltransferase</fullName>
    </submittedName>
</protein>
<dbReference type="Pfam" id="PF00583">
    <property type="entry name" value="Acetyltransf_1"/>
    <property type="match status" value="1"/>
</dbReference>
<dbReference type="Gene3D" id="3.40.630.30">
    <property type="match status" value="1"/>
</dbReference>
<feature type="domain" description="N-acetyltransferase" evidence="3">
    <location>
        <begin position="1"/>
        <end position="149"/>
    </location>
</feature>
<dbReference type="PANTHER" id="PTHR43877:SF2">
    <property type="entry name" value="AMINOALKYLPHOSPHONATE N-ACETYLTRANSFERASE-RELATED"/>
    <property type="match status" value="1"/>
</dbReference>
<keyword evidence="5" id="KW-1185">Reference proteome</keyword>
<dbReference type="AlphaFoldDB" id="A0A1E5CBS7"/>
<accession>A0A1E5CBS7</accession>
<dbReference type="PROSITE" id="PS51186">
    <property type="entry name" value="GNAT"/>
    <property type="match status" value="1"/>
</dbReference>
<evidence type="ECO:0000313" key="5">
    <source>
        <dbReference type="Proteomes" id="UP000095039"/>
    </source>
</evidence>
<dbReference type="InterPro" id="IPR016181">
    <property type="entry name" value="Acyl_CoA_acyltransferase"/>
</dbReference>